<protein>
    <submittedName>
        <fullName evidence="2">Uncharacterized protein</fullName>
    </submittedName>
</protein>
<feature type="compositionally biased region" description="Basic residues" evidence="1">
    <location>
        <begin position="88"/>
        <end position="113"/>
    </location>
</feature>
<dbReference type="EMBL" id="MN740804">
    <property type="protein sequence ID" value="QHS82653.1"/>
    <property type="molecule type" value="Genomic_DNA"/>
</dbReference>
<evidence type="ECO:0000313" key="2">
    <source>
        <dbReference type="EMBL" id="QHS82653.1"/>
    </source>
</evidence>
<sequence>MSKPSIEEKIRENEWLLMEGNKILKRKVPDLEKLKNEVKEAEEILQKCKQVQNIQQKHDLITGIEYEISVTRIAMNRATRELEELRNSKSKSRSSSKSGGSKKRRSTKKHRKR</sequence>
<evidence type="ECO:0000256" key="1">
    <source>
        <dbReference type="SAM" id="MobiDB-lite"/>
    </source>
</evidence>
<proteinExistence type="predicted"/>
<accession>A0A6C0AT38</accession>
<name>A0A6C0AT38_9ZZZZ</name>
<feature type="region of interest" description="Disordered" evidence="1">
    <location>
        <begin position="81"/>
        <end position="113"/>
    </location>
</feature>
<dbReference type="AlphaFoldDB" id="A0A6C0AT38"/>
<reference evidence="2" key="1">
    <citation type="journal article" date="2020" name="Nature">
        <title>Giant virus diversity and host interactions through global metagenomics.</title>
        <authorList>
            <person name="Schulz F."/>
            <person name="Roux S."/>
            <person name="Paez-Espino D."/>
            <person name="Jungbluth S."/>
            <person name="Walsh D.A."/>
            <person name="Denef V.J."/>
            <person name="McMahon K.D."/>
            <person name="Konstantinidis K.T."/>
            <person name="Eloe-Fadrosh E.A."/>
            <person name="Kyrpides N.C."/>
            <person name="Woyke T."/>
        </authorList>
    </citation>
    <scope>NUCLEOTIDE SEQUENCE</scope>
    <source>
        <strain evidence="2">GVMAG-S-1101171-111</strain>
    </source>
</reference>
<organism evidence="2">
    <name type="scientific">viral metagenome</name>
    <dbReference type="NCBI Taxonomy" id="1070528"/>
    <lineage>
        <taxon>unclassified sequences</taxon>
        <taxon>metagenomes</taxon>
        <taxon>organismal metagenomes</taxon>
    </lineage>
</organism>